<keyword evidence="2" id="KW-1185">Reference proteome</keyword>
<sequence>MKLSVNIDREVYTSPLRGLGLVTPYWPTPILVSYDPEPEALSSSYNHAEEQKIEISRLATINKVRQKIGLKKRTSRFLEKAIRPETHKAYDNGWKRWKKWCNTEDKDP</sequence>
<dbReference type="SUPFAM" id="SSF47823">
    <property type="entry name" value="lambda integrase-like, N-terminal domain"/>
    <property type="match status" value="1"/>
</dbReference>
<dbReference type="AlphaFoldDB" id="A0A8H7RCR4"/>
<dbReference type="EMBL" id="JAEPRD010000022">
    <property type="protein sequence ID" value="KAG2207945.1"/>
    <property type="molecule type" value="Genomic_DNA"/>
</dbReference>
<proteinExistence type="predicted"/>
<name>A0A8H7RCR4_9FUNG</name>
<comment type="caution">
    <text evidence="1">The sequence shown here is derived from an EMBL/GenBank/DDBJ whole genome shotgun (WGS) entry which is preliminary data.</text>
</comment>
<organism evidence="1 2">
    <name type="scientific">Mucor saturninus</name>
    <dbReference type="NCBI Taxonomy" id="64648"/>
    <lineage>
        <taxon>Eukaryota</taxon>
        <taxon>Fungi</taxon>
        <taxon>Fungi incertae sedis</taxon>
        <taxon>Mucoromycota</taxon>
        <taxon>Mucoromycotina</taxon>
        <taxon>Mucoromycetes</taxon>
        <taxon>Mucorales</taxon>
        <taxon>Mucorineae</taxon>
        <taxon>Mucoraceae</taxon>
        <taxon>Mucor</taxon>
    </lineage>
</organism>
<dbReference type="Proteomes" id="UP000603453">
    <property type="component" value="Unassembled WGS sequence"/>
</dbReference>
<accession>A0A8H7RCR4</accession>
<evidence type="ECO:0000313" key="2">
    <source>
        <dbReference type="Proteomes" id="UP000603453"/>
    </source>
</evidence>
<protein>
    <submittedName>
        <fullName evidence="1">Uncharacterized protein</fullName>
    </submittedName>
</protein>
<gene>
    <name evidence="1" type="ORF">INT47_010929</name>
</gene>
<evidence type="ECO:0000313" key="1">
    <source>
        <dbReference type="EMBL" id="KAG2207945.1"/>
    </source>
</evidence>
<reference evidence="1" key="1">
    <citation type="submission" date="2020-12" db="EMBL/GenBank/DDBJ databases">
        <title>Metabolic potential, ecology and presence of endohyphal bacteria is reflected in genomic diversity of Mucoromycotina.</title>
        <authorList>
            <person name="Muszewska A."/>
            <person name="Okrasinska A."/>
            <person name="Steczkiewicz K."/>
            <person name="Drgas O."/>
            <person name="Orlowska M."/>
            <person name="Perlinska-Lenart U."/>
            <person name="Aleksandrzak-Piekarczyk T."/>
            <person name="Szatraj K."/>
            <person name="Zielenkiewicz U."/>
            <person name="Pilsyk S."/>
            <person name="Malc E."/>
            <person name="Mieczkowski P."/>
            <person name="Kruszewska J.S."/>
            <person name="Biernat P."/>
            <person name="Pawlowska J."/>
        </authorList>
    </citation>
    <scope>NUCLEOTIDE SEQUENCE</scope>
    <source>
        <strain evidence="1">WA0000017839</strain>
    </source>
</reference>